<dbReference type="InterPro" id="IPR023214">
    <property type="entry name" value="HAD_sf"/>
</dbReference>
<sequence length="249" mass="27480">MTNPSVKLVIFDKDGTLVDFHRMWLPYAHATVRLLETATGRGVGPAVYKTLGVDPHKQRVSMGSLAEKTLLGIRKDVAMTLVEEHDIPHDEAHRIVEHAVPEQSPGETWPVCDLQILMEELRQMGVKSAVCTADSRAATVNQLKLLRIEHYMDHVVCGNDVGIIPKPSPHCAVQICKKLNVELKDTIMVGDTIADLKMGRVAGLRASVGVLTGVGNRETLAQYTDYFIEDVSELPGLIRNKINEDTKRG</sequence>
<name>A0AA36CUM9_9BILA</name>
<dbReference type="SUPFAM" id="SSF56784">
    <property type="entry name" value="HAD-like"/>
    <property type="match status" value="1"/>
</dbReference>
<protein>
    <submittedName>
        <fullName evidence="1">Uncharacterized protein</fullName>
    </submittedName>
</protein>
<dbReference type="GO" id="GO:0006281">
    <property type="term" value="P:DNA repair"/>
    <property type="evidence" value="ECO:0007669"/>
    <property type="project" value="TreeGrafter"/>
</dbReference>
<dbReference type="GO" id="GO:0008967">
    <property type="term" value="F:phosphoglycolate phosphatase activity"/>
    <property type="evidence" value="ECO:0007669"/>
    <property type="project" value="TreeGrafter"/>
</dbReference>
<dbReference type="NCBIfam" id="TIGR01549">
    <property type="entry name" value="HAD-SF-IA-v1"/>
    <property type="match status" value="1"/>
</dbReference>
<evidence type="ECO:0000313" key="2">
    <source>
        <dbReference type="Proteomes" id="UP001177023"/>
    </source>
</evidence>
<dbReference type="EMBL" id="CATQJA010002629">
    <property type="protein sequence ID" value="CAJ0574271.1"/>
    <property type="molecule type" value="Genomic_DNA"/>
</dbReference>
<dbReference type="InterPro" id="IPR006439">
    <property type="entry name" value="HAD-SF_hydro_IA"/>
</dbReference>
<dbReference type="AlphaFoldDB" id="A0AA36CUM9"/>
<organism evidence="1 2">
    <name type="scientific">Mesorhabditis spiculigera</name>
    <dbReference type="NCBI Taxonomy" id="96644"/>
    <lineage>
        <taxon>Eukaryota</taxon>
        <taxon>Metazoa</taxon>
        <taxon>Ecdysozoa</taxon>
        <taxon>Nematoda</taxon>
        <taxon>Chromadorea</taxon>
        <taxon>Rhabditida</taxon>
        <taxon>Rhabditina</taxon>
        <taxon>Rhabditomorpha</taxon>
        <taxon>Rhabditoidea</taxon>
        <taxon>Rhabditidae</taxon>
        <taxon>Mesorhabditinae</taxon>
        <taxon>Mesorhabditis</taxon>
    </lineage>
</organism>
<dbReference type="InterPro" id="IPR036412">
    <property type="entry name" value="HAD-like_sf"/>
</dbReference>
<accession>A0AA36CUM9</accession>
<keyword evidence="2" id="KW-1185">Reference proteome</keyword>
<dbReference type="SFLD" id="SFLDG01129">
    <property type="entry name" value="C1.5:_HAD__Beta-PGM__Phosphata"/>
    <property type="match status" value="1"/>
</dbReference>
<dbReference type="PANTHER" id="PTHR43434:SF22">
    <property type="entry name" value="PHOSPHOGLYCOLATE PHOSPHATASE"/>
    <property type="match status" value="1"/>
</dbReference>
<gene>
    <name evidence="1" type="ORF">MSPICULIGERA_LOCUS12611</name>
</gene>
<dbReference type="Proteomes" id="UP001177023">
    <property type="component" value="Unassembled WGS sequence"/>
</dbReference>
<dbReference type="Pfam" id="PF00702">
    <property type="entry name" value="Hydrolase"/>
    <property type="match status" value="1"/>
</dbReference>
<feature type="non-terminal residue" evidence="1">
    <location>
        <position position="249"/>
    </location>
</feature>
<comment type="caution">
    <text evidence="1">The sequence shown here is derived from an EMBL/GenBank/DDBJ whole genome shotgun (WGS) entry which is preliminary data.</text>
</comment>
<dbReference type="SFLD" id="SFLDS00003">
    <property type="entry name" value="Haloacid_Dehalogenase"/>
    <property type="match status" value="1"/>
</dbReference>
<dbReference type="PANTHER" id="PTHR43434">
    <property type="entry name" value="PHOSPHOGLYCOLATE PHOSPHATASE"/>
    <property type="match status" value="1"/>
</dbReference>
<proteinExistence type="predicted"/>
<dbReference type="InterPro" id="IPR050155">
    <property type="entry name" value="HAD-like_hydrolase_sf"/>
</dbReference>
<reference evidence="1" key="1">
    <citation type="submission" date="2023-06" db="EMBL/GenBank/DDBJ databases">
        <authorList>
            <person name="Delattre M."/>
        </authorList>
    </citation>
    <scope>NUCLEOTIDE SEQUENCE</scope>
    <source>
        <strain evidence="1">AF72</strain>
    </source>
</reference>
<evidence type="ECO:0000313" key="1">
    <source>
        <dbReference type="EMBL" id="CAJ0574271.1"/>
    </source>
</evidence>
<dbReference type="Gene3D" id="3.40.50.1000">
    <property type="entry name" value="HAD superfamily/HAD-like"/>
    <property type="match status" value="1"/>
</dbReference>